<reference evidence="3" key="1">
    <citation type="submission" date="2016-03" db="EMBL/GenBank/DDBJ databases">
        <authorList>
            <person name="Guldener U."/>
        </authorList>
    </citation>
    <scope>NUCLEOTIDE SEQUENCE [LARGE SCALE GENOMIC DNA]</scope>
    <source>
        <strain evidence="3">04CH-RAC-A.6.1</strain>
    </source>
</reference>
<dbReference type="OrthoDB" id="506431at2759"/>
<dbReference type="InterPro" id="IPR029069">
    <property type="entry name" value="HotDog_dom_sf"/>
</dbReference>
<organism evidence="2 3">
    <name type="scientific">Rhynchosporium agropyri</name>
    <dbReference type="NCBI Taxonomy" id="914238"/>
    <lineage>
        <taxon>Eukaryota</taxon>
        <taxon>Fungi</taxon>
        <taxon>Dikarya</taxon>
        <taxon>Ascomycota</taxon>
        <taxon>Pezizomycotina</taxon>
        <taxon>Leotiomycetes</taxon>
        <taxon>Helotiales</taxon>
        <taxon>Ploettnerulaceae</taxon>
        <taxon>Rhynchosporium</taxon>
    </lineage>
</organism>
<dbReference type="EMBL" id="FJUX01000027">
    <property type="protein sequence ID" value="CZS96514.1"/>
    <property type="molecule type" value="Genomic_DNA"/>
</dbReference>
<dbReference type="Gene3D" id="3.10.129.10">
    <property type="entry name" value="Hotdog Thioesterase"/>
    <property type="match status" value="1"/>
</dbReference>
<dbReference type="Proteomes" id="UP000178912">
    <property type="component" value="Unassembled WGS sequence"/>
</dbReference>
<dbReference type="Pfam" id="PF03061">
    <property type="entry name" value="4HBT"/>
    <property type="match status" value="1"/>
</dbReference>
<gene>
    <name evidence="2" type="ORF">RAG0_05803</name>
</gene>
<protein>
    <submittedName>
        <fullName evidence="2">Related to thioesterase family protein</fullName>
    </submittedName>
</protein>
<dbReference type="InterPro" id="IPR052061">
    <property type="entry name" value="PTE-AB_protein"/>
</dbReference>
<dbReference type="SUPFAM" id="SSF54637">
    <property type="entry name" value="Thioesterase/thiol ester dehydrase-isomerase"/>
    <property type="match status" value="1"/>
</dbReference>
<dbReference type="CDD" id="cd03443">
    <property type="entry name" value="PaaI_thioesterase"/>
    <property type="match status" value="1"/>
</dbReference>
<dbReference type="InterPro" id="IPR006683">
    <property type="entry name" value="Thioestr_dom"/>
</dbReference>
<evidence type="ECO:0000313" key="2">
    <source>
        <dbReference type="EMBL" id="CZS96514.1"/>
    </source>
</evidence>
<dbReference type="PANTHER" id="PTHR47260:SF1">
    <property type="entry name" value="UPF0644 PROTEIN PB2B4.06"/>
    <property type="match status" value="1"/>
</dbReference>
<sequence length="301" mass="33015">MIIQLPLRSGARSALRTAKSLPTQQCPHNLPRRTLSRPPLLQFRQYSTPPPPSHLRAQFEASTILPSHPSPSLQPTPKRSFRPYIYATLFLILGLTTGQYARYVLAPSPLPPAGSKEDDQMIAYLHTQASKIPLVQSLSSDPAWISHDAYTTMSDAERGSRLTTDALAGARALGGYQRIFLNTSTGETITVVWFGGVLAGWPGVTHGGVLATVMDESLGRCAIRQLEGNTGVTANLELNYLKPAVTNGFYVVRATPLQEGRTERKCWVSGRLESVDGRVCVEARALFVVPRKYATRSLKQF</sequence>
<name>A0A1E1KIA8_9HELO</name>
<evidence type="ECO:0000259" key="1">
    <source>
        <dbReference type="Pfam" id="PF03061"/>
    </source>
</evidence>
<accession>A0A1E1KIA8</accession>
<feature type="domain" description="Thioesterase" evidence="1">
    <location>
        <begin position="203"/>
        <end position="262"/>
    </location>
</feature>
<dbReference type="PANTHER" id="PTHR47260">
    <property type="entry name" value="UPF0644 PROTEIN PB2B4.06"/>
    <property type="match status" value="1"/>
</dbReference>
<keyword evidence="3" id="KW-1185">Reference proteome</keyword>
<proteinExistence type="predicted"/>
<dbReference type="AlphaFoldDB" id="A0A1E1KIA8"/>
<evidence type="ECO:0000313" key="3">
    <source>
        <dbReference type="Proteomes" id="UP000178912"/>
    </source>
</evidence>